<dbReference type="PROSITE" id="PS50949">
    <property type="entry name" value="HTH_GNTR"/>
    <property type="match status" value="1"/>
</dbReference>
<dbReference type="SUPFAM" id="SSF46785">
    <property type="entry name" value="Winged helix' DNA-binding domain"/>
    <property type="match status" value="1"/>
</dbReference>
<dbReference type="CDD" id="cd07377">
    <property type="entry name" value="WHTH_GntR"/>
    <property type="match status" value="1"/>
</dbReference>
<sequence length="247" mass="26431">MAKQPQVEEGEVRAAEAAGRTGPGRDPGPRDLVRTGTTVDEMVRSLADQIVTGRLPPGIRLDEAGLAARFEVSRTPVREALGQLGAMKLVDRRPNRGAVVAVLSQDRLAAMFEGMAELEGICARFAAERMNAAERRALEEAHQASAKFVHDGAEEAYETHNTAFHSALYAGSHNEHIGEMATLTRDRLAPFRRAQFRLAGRLLKSWAEHDAIVAAIMRGDGAAAEAAAKGHVDTVGEASAVFASGQD</sequence>
<feature type="region of interest" description="Disordered" evidence="4">
    <location>
        <begin position="1"/>
        <end position="32"/>
    </location>
</feature>
<evidence type="ECO:0000313" key="6">
    <source>
        <dbReference type="EMBL" id="MFC3230670.1"/>
    </source>
</evidence>
<reference evidence="7" key="1">
    <citation type="journal article" date="2019" name="Int. J. Syst. Evol. Microbiol.">
        <title>The Global Catalogue of Microorganisms (GCM) 10K type strain sequencing project: providing services to taxonomists for standard genome sequencing and annotation.</title>
        <authorList>
            <consortium name="The Broad Institute Genomics Platform"/>
            <consortium name="The Broad Institute Genome Sequencing Center for Infectious Disease"/>
            <person name="Wu L."/>
            <person name="Ma J."/>
        </authorList>
    </citation>
    <scope>NUCLEOTIDE SEQUENCE [LARGE SCALE GENOMIC DNA]</scope>
    <source>
        <strain evidence="7">KCTC 42964</strain>
    </source>
</reference>
<keyword evidence="7" id="KW-1185">Reference proteome</keyword>
<feature type="domain" description="HTH gntR-type" evidence="5">
    <location>
        <begin position="36"/>
        <end position="103"/>
    </location>
</feature>
<keyword evidence="1" id="KW-0805">Transcription regulation</keyword>
<keyword evidence="2" id="KW-0238">DNA-binding</keyword>
<comment type="caution">
    <text evidence="6">The sequence shown here is derived from an EMBL/GenBank/DDBJ whole genome shotgun (WGS) entry which is preliminary data.</text>
</comment>
<proteinExistence type="predicted"/>
<dbReference type="PANTHER" id="PTHR43537:SF49">
    <property type="entry name" value="TRANSCRIPTIONAL REGULATORY PROTEIN"/>
    <property type="match status" value="1"/>
</dbReference>
<evidence type="ECO:0000256" key="1">
    <source>
        <dbReference type="ARBA" id="ARBA00023015"/>
    </source>
</evidence>
<evidence type="ECO:0000256" key="4">
    <source>
        <dbReference type="SAM" id="MobiDB-lite"/>
    </source>
</evidence>
<gene>
    <name evidence="6" type="ORF">ACFOGJ_25705</name>
</gene>
<name>A0ABV7L8R2_9PROT</name>
<dbReference type="InterPro" id="IPR008920">
    <property type="entry name" value="TF_FadR/GntR_C"/>
</dbReference>
<dbReference type="Gene3D" id="1.10.10.10">
    <property type="entry name" value="Winged helix-like DNA-binding domain superfamily/Winged helix DNA-binding domain"/>
    <property type="match status" value="1"/>
</dbReference>
<dbReference type="Pfam" id="PF00392">
    <property type="entry name" value="GntR"/>
    <property type="match status" value="1"/>
</dbReference>
<dbReference type="SMART" id="SM00895">
    <property type="entry name" value="FCD"/>
    <property type="match status" value="1"/>
</dbReference>
<dbReference type="RefSeq" id="WP_379906056.1">
    <property type="nucleotide sequence ID" value="NZ_JBHRTR010000048.1"/>
</dbReference>
<dbReference type="InterPro" id="IPR036388">
    <property type="entry name" value="WH-like_DNA-bd_sf"/>
</dbReference>
<dbReference type="InterPro" id="IPR000524">
    <property type="entry name" value="Tscrpt_reg_HTH_GntR"/>
</dbReference>
<evidence type="ECO:0000256" key="3">
    <source>
        <dbReference type="ARBA" id="ARBA00023163"/>
    </source>
</evidence>
<protein>
    <submittedName>
        <fullName evidence="6">GntR family transcriptional regulator</fullName>
    </submittedName>
</protein>
<evidence type="ECO:0000313" key="7">
    <source>
        <dbReference type="Proteomes" id="UP001595528"/>
    </source>
</evidence>
<dbReference type="PANTHER" id="PTHR43537">
    <property type="entry name" value="TRANSCRIPTIONAL REGULATOR, GNTR FAMILY"/>
    <property type="match status" value="1"/>
</dbReference>
<dbReference type="SUPFAM" id="SSF48008">
    <property type="entry name" value="GntR ligand-binding domain-like"/>
    <property type="match status" value="1"/>
</dbReference>
<dbReference type="Pfam" id="PF07729">
    <property type="entry name" value="FCD"/>
    <property type="match status" value="1"/>
</dbReference>
<dbReference type="InterPro" id="IPR011711">
    <property type="entry name" value="GntR_C"/>
</dbReference>
<evidence type="ECO:0000259" key="5">
    <source>
        <dbReference type="PROSITE" id="PS50949"/>
    </source>
</evidence>
<evidence type="ECO:0000256" key="2">
    <source>
        <dbReference type="ARBA" id="ARBA00023125"/>
    </source>
</evidence>
<accession>A0ABV7L8R2</accession>
<dbReference type="SMART" id="SM00345">
    <property type="entry name" value="HTH_GNTR"/>
    <property type="match status" value="1"/>
</dbReference>
<dbReference type="Proteomes" id="UP001595528">
    <property type="component" value="Unassembled WGS sequence"/>
</dbReference>
<dbReference type="EMBL" id="JBHRTR010000048">
    <property type="protein sequence ID" value="MFC3230670.1"/>
    <property type="molecule type" value="Genomic_DNA"/>
</dbReference>
<keyword evidence="3" id="KW-0804">Transcription</keyword>
<organism evidence="6 7">
    <name type="scientific">Marinibaculum pumilum</name>
    <dbReference type="NCBI Taxonomy" id="1766165"/>
    <lineage>
        <taxon>Bacteria</taxon>
        <taxon>Pseudomonadati</taxon>
        <taxon>Pseudomonadota</taxon>
        <taxon>Alphaproteobacteria</taxon>
        <taxon>Rhodospirillales</taxon>
        <taxon>Rhodospirillaceae</taxon>
        <taxon>Marinibaculum</taxon>
    </lineage>
</organism>
<dbReference type="Gene3D" id="1.20.120.530">
    <property type="entry name" value="GntR ligand-binding domain-like"/>
    <property type="match status" value="1"/>
</dbReference>
<dbReference type="InterPro" id="IPR036390">
    <property type="entry name" value="WH_DNA-bd_sf"/>
</dbReference>